<accession>A0AA50AFT6</accession>
<organism evidence="1">
    <name type="scientific">Firmicutes phage HS18</name>
    <dbReference type="NCBI Taxonomy" id="3056396"/>
    <lineage>
        <taxon>Viruses</taxon>
    </lineage>
</organism>
<sequence>MDMLSIILLVTSIVNLATAIVELTKNINKRGK</sequence>
<evidence type="ECO:0000313" key="1">
    <source>
        <dbReference type="EMBL" id="WLJ26393.1"/>
    </source>
</evidence>
<proteinExistence type="predicted"/>
<dbReference type="EMBL" id="OQ890326">
    <property type="protein sequence ID" value="WLJ26393.1"/>
    <property type="molecule type" value="Genomic_DNA"/>
</dbReference>
<name>A0AA50AFT6_9VIRU</name>
<reference evidence="1" key="1">
    <citation type="submission" date="2023-04" db="EMBL/GenBank/DDBJ databases">
        <title>The human skin virome in hidradenitis suppurativa patients.</title>
        <authorList>
            <person name="Jansen D."/>
        </authorList>
    </citation>
    <scope>NUCLEOTIDE SEQUENCE</scope>
    <source>
        <strain evidence="1">VC4_HSPhageC</strain>
    </source>
</reference>
<protein>
    <submittedName>
        <fullName evidence="1">Uncharacterized protein</fullName>
    </submittedName>
</protein>